<accession>A0A2K2CJ06</accession>
<dbReference type="EnsemblPlants" id="PNT62011">
    <property type="protein sequence ID" value="PNT62011"/>
    <property type="gene ID" value="BRADI_5g24011v3"/>
</dbReference>
<evidence type="ECO:0000313" key="4">
    <source>
        <dbReference type="EnsemblPlants" id="PNT62011"/>
    </source>
</evidence>
<keyword evidence="2" id="KW-0443">Lipid metabolism</keyword>
<protein>
    <submittedName>
        <fullName evidence="3 4">Uncharacterized protein</fullName>
    </submittedName>
</protein>
<proteinExistence type="predicted"/>
<gene>
    <name evidence="3" type="ORF">BRADI_5g24011v3</name>
</gene>
<dbReference type="Gene3D" id="3.40.50.1110">
    <property type="entry name" value="SGNH hydrolase"/>
    <property type="match status" value="1"/>
</dbReference>
<dbReference type="AlphaFoldDB" id="A0A2K2CJ06"/>
<dbReference type="Gramene" id="PNT62011">
    <property type="protein sequence ID" value="PNT62011"/>
    <property type="gene ID" value="BRADI_5g24011v3"/>
</dbReference>
<dbReference type="PANTHER" id="PTHR46020:SF34">
    <property type="entry name" value="SGNH HYDROLASE-TYPE ESTERASE DOMAIN-CONTAINING PROTEIN"/>
    <property type="match status" value="1"/>
</dbReference>
<keyword evidence="5" id="KW-1185">Reference proteome</keyword>
<dbReference type="PANTHER" id="PTHR46020">
    <property type="entry name" value="OSJNBB0059K02.9 PROTEIN"/>
    <property type="match status" value="1"/>
</dbReference>
<organism evidence="3">
    <name type="scientific">Brachypodium distachyon</name>
    <name type="common">Purple false brome</name>
    <name type="synonym">Trachynia distachya</name>
    <dbReference type="NCBI Taxonomy" id="15368"/>
    <lineage>
        <taxon>Eukaryota</taxon>
        <taxon>Viridiplantae</taxon>
        <taxon>Streptophyta</taxon>
        <taxon>Embryophyta</taxon>
        <taxon>Tracheophyta</taxon>
        <taxon>Spermatophyta</taxon>
        <taxon>Magnoliopsida</taxon>
        <taxon>Liliopsida</taxon>
        <taxon>Poales</taxon>
        <taxon>Poaceae</taxon>
        <taxon>BOP clade</taxon>
        <taxon>Pooideae</taxon>
        <taxon>Stipodae</taxon>
        <taxon>Brachypodieae</taxon>
        <taxon>Brachypodium</taxon>
    </lineage>
</organism>
<dbReference type="InParanoid" id="A0A2K2CJ06"/>
<keyword evidence="1" id="KW-0378">Hydrolase</keyword>
<reference evidence="3 4" key="1">
    <citation type="journal article" date="2010" name="Nature">
        <title>Genome sequencing and analysis of the model grass Brachypodium distachyon.</title>
        <authorList>
            <consortium name="International Brachypodium Initiative"/>
        </authorList>
    </citation>
    <scope>NUCLEOTIDE SEQUENCE [LARGE SCALE GENOMIC DNA]</scope>
    <source>
        <strain evidence="3 4">Bd21</strain>
    </source>
</reference>
<sequence length="237" mass="26584">MFVFGVSFENNGNTPRKTMAANMIGVHEAAHPHNRGFFHMARYGMSFATGVFQVPQKVDTLHQQIEPFVEEVTEEIVKNVKRMKKLGEEDPRQQHAPAGCVPLRTRMNNHTSCDERGNSIASIHNKRLEEKLSHLGKSVLILDLNSAFNAVIADTTDSPVAEPFTSKLTPCCEPSDPNGLCGDRDDDEDGMFAYTLDTDNVQSYFYWDEMNPTHAGWEAVMSQLEYSIKDFLGIRVG</sequence>
<reference evidence="4" key="3">
    <citation type="submission" date="2018-08" db="UniProtKB">
        <authorList>
            <consortium name="EnsemblPlants"/>
        </authorList>
    </citation>
    <scope>IDENTIFICATION</scope>
    <source>
        <strain evidence="4">cv. Bd21</strain>
    </source>
</reference>
<name>A0A2K2CJ06_BRADI</name>
<dbReference type="STRING" id="15368.A0A2K2CJ06"/>
<dbReference type="Proteomes" id="UP000008810">
    <property type="component" value="Chromosome 5"/>
</dbReference>
<reference evidence="3" key="2">
    <citation type="submission" date="2017-06" db="EMBL/GenBank/DDBJ databases">
        <title>WGS assembly of Brachypodium distachyon.</title>
        <authorList>
            <consortium name="The International Brachypodium Initiative"/>
            <person name="Lucas S."/>
            <person name="Harmon-Smith M."/>
            <person name="Lail K."/>
            <person name="Tice H."/>
            <person name="Grimwood J."/>
            <person name="Bruce D."/>
            <person name="Barry K."/>
            <person name="Shu S."/>
            <person name="Lindquist E."/>
            <person name="Wang M."/>
            <person name="Pitluck S."/>
            <person name="Vogel J.P."/>
            <person name="Garvin D.F."/>
            <person name="Mockler T.C."/>
            <person name="Schmutz J."/>
            <person name="Rokhsar D."/>
            <person name="Bevan M.W."/>
        </authorList>
    </citation>
    <scope>NUCLEOTIDE SEQUENCE</scope>
    <source>
        <strain evidence="3">Bd21</strain>
    </source>
</reference>
<dbReference type="GO" id="GO:0006629">
    <property type="term" value="P:lipid metabolic process"/>
    <property type="evidence" value="ECO:0007669"/>
    <property type="project" value="UniProtKB-KW"/>
</dbReference>
<evidence type="ECO:0000256" key="1">
    <source>
        <dbReference type="ARBA" id="ARBA00022801"/>
    </source>
</evidence>
<dbReference type="OrthoDB" id="583516at2759"/>
<evidence type="ECO:0000313" key="3">
    <source>
        <dbReference type="EMBL" id="PNT62011.1"/>
    </source>
</evidence>
<evidence type="ECO:0000313" key="5">
    <source>
        <dbReference type="Proteomes" id="UP000008810"/>
    </source>
</evidence>
<dbReference type="GO" id="GO:0016787">
    <property type="term" value="F:hydrolase activity"/>
    <property type="evidence" value="ECO:0007669"/>
    <property type="project" value="UniProtKB-KW"/>
</dbReference>
<dbReference type="InterPro" id="IPR036514">
    <property type="entry name" value="SGNH_hydro_sf"/>
</dbReference>
<evidence type="ECO:0000256" key="2">
    <source>
        <dbReference type="ARBA" id="ARBA00023098"/>
    </source>
</evidence>
<dbReference type="EMBL" id="CM000884">
    <property type="protein sequence ID" value="PNT62011.1"/>
    <property type="molecule type" value="Genomic_DNA"/>
</dbReference>